<dbReference type="EMBL" id="JACIFH010000001">
    <property type="protein sequence ID" value="MBB4141399.1"/>
    <property type="molecule type" value="Genomic_DNA"/>
</dbReference>
<keyword evidence="1" id="KW-0378">Hydrolase</keyword>
<feature type="transmembrane region" description="Helical" evidence="2">
    <location>
        <begin position="6"/>
        <end position="22"/>
    </location>
</feature>
<dbReference type="Pfam" id="PF20434">
    <property type="entry name" value="BD-FAE"/>
    <property type="match status" value="1"/>
</dbReference>
<feature type="domain" description="BD-FAE-like" evidence="3">
    <location>
        <begin position="158"/>
        <end position="288"/>
    </location>
</feature>
<dbReference type="SUPFAM" id="SSF53474">
    <property type="entry name" value="alpha/beta-Hydrolases"/>
    <property type="match status" value="1"/>
</dbReference>
<keyword evidence="2" id="KW-0812">Transmembrane</keyword>
<evidence type="ECO:0000313" key="5">
    <source>
        <dbReference type="Proteomes" id="UP000549113"/>
    </source>
</evidence>
<evidence type="ECO:0000256" key="2">
    <source>
        <dbReference type="SAM" id="Phobius"/>
    </source>
</evidence>
<evidence type="ECO:0000259" key="3">
    <source>
        <dbReference type="Pfam" id="PF20434"/>
    </source>
</evidence>
<feature type="transmembrane region" description="Helical" evidence="2">
    <location>
        <begin position="68"/>
        <end position="88"/>
    </location>
</feature>
<reference evidence="4 5" key="1">
    <citation type="submission" date="2020-08" db="EMBL/GenBank/DDBJ databases">
        <title>Sequencing the genomes of 1000 actinobacteria strains.</title>
        <authorList>
            <person name="Klenk H.-P."/>
        </authorList>
    </citation>
    <scope>NUCLEOTIDE SEQUENCE [LARGE SCALE GENOMIC DNA]</scope>
    <source>
        <strain evidence="4 5">DSM 19600</strain>
    </source>
</reference>
<dbReference type="InterPro" id="IPR050300">
    <property type="entry name" value="GDXG_lipolytic_enzyme"/>
</dbReference>
<dbReference type="AlphaFoldDB" id="A0AA40SSG7"/>
<comment type="caution">
    <text evidence="4">The sequence shown here is derived from an EMBL/GenBank/DDBJ whole genome shotgun (WGS) entry which is preliminary data.</text>
</comment>
<dbReference type="PANTHER" id="PTHR48081:SF33">
    <property type="entry name" value="KYNURENINE FORMAMIDASE"/>
    <property type="match status" value="1"/>
</dbReference>
<sequence>MSYGYLTGLVLQGALVALTLWPPRRPYWLGGLAYRVAAAYNEAPFLFFAVIAISAALTFVDYPLTTPAAWVMLALTMLLVAGLAVIVARGARARPVVQQSLDEAFGPRWRDELEPSLANGLRTRAPLGRVLLTFAFRPRSVERRRNIPYGPAGRAHLLDLYRHRSHPANAPVLLYFHGGGYSGGFKSFESRALLFRLASRGWVTVSANYRLRPHADFYDHLSDLKRVIAWVRRHADEIGADPATVVVAGSSAGGHMATMAALTPNAPRYQPGFEDADTSVTAAVSIYGWHGGYYELGDAGSEAGPLGHTAEGAPPVFVAHGENDTIAYVETARRTVAHLRAGSSSPVVYAELAHGQHAFDLFHSLRYSAVVDGIEAFTAVVRSRT</sequence>
<dbReference type="InterPro" id="IPR049492">
    <property type="entry name" value="BD-FAE-like_dom"/>
</dbReference>
<dbReference type="Gene3D" id="3.40.50.1820">
    <property type="entry name" value="alpha/beta hydrolase"/>
    <property type="match status" value="1"/>
</dbReference>
<dbReference type="GO" id="GO:0016787">
    <property type="term" value="F:hydrolase activity"/>
    <property type="evidence" value="ECO:0007669"/>
    <property type="project" value="UniProtKB-KW"/>
</dbReference>
<accession>A0AA40SSG7</accession>
<keyword evidence="2" id="KW-1133">Transmembrane helix</keyword>
<proteinExistence type="predicted"/>
<evidence type="ECO:0000313" key="4">
    <source>
        <dbReference type="EMBL" id="MBB4141399.1"/>
    </source>
</evidence>
<keyword evidence="2" id="KW-0472">Membrane</keyword>
<name>A0AA40SSG7_9MICO</name>
<dbReference type="RefSeq" id="WP_183500880.1">
    <property type="nucleotide sequence ID" value="NZ_BAABCO010000003.1"/>
</dbReference>
<protein>
    <submittedName>
        <fullName evidence="4">Acetyl esterase/lipase</fullName>
    </submittedName>
</protein>
<feature type="transmembrane region" description="Helical" evidence="2">
    <location>
        <begin position="43"/>
        <end position="62"/>
    </location>
</feature>
<keyword evidence="5" id="KW-1185">Reference proteome</keyword>
<dbReference type="Proteomes" id="UP000549113">
    <property type="component" value="Unassembled WGS sequence"/>
</dbReference>
<gene>
    <name evidence="4" type="ORF">BKA10_003193</name>
</gene>
<dbReference type="InterPro" id="IPR029058">
    <property type="entry name" value="AB_hydrolase_fold"/>
</dbReference>
<evidence type="ECO:0000256" key="1">
    <source>
        <dbReference type="ARBA" id="ARBA00022801"/>
    </source>
</evidence>
<dbReference type="PANTHER" id="PTHR48081">
    <property type="entry name" value="AB HYDROLASE SUPERFAMILY PROTEIN C4A8.06C"/>
    <property type="match status" value="1"/>
</dbReference>
<organism evidence="4 5">
    <name type="scientific">Microbacterium invictum</name>
    <dbReference type="NCBI Taxonomy" id="515415"/>
    <lineage>
        <taxon>Bacteria</taxon>
        <taxon>Bacillati</taxon>
        <taxon>Actinomycetota</taxon>
        <taxon>Actinomycetes</taxon>
        <taxon>Micrococcales</taxon>
        <taxon>Microbacteriaceae</taxon>
        <taxon>Microbacterium</taxon>
    </lineage>
</organism>